<dbReference type="Proteomes" id="UP000252107">
    <property type="component" value="Unassembled WGS sequence"/>
</dbReference>
<protein>
    <submittedName>
        <fullName evidence="2">Uncharacterized protein</fullName>
    </submittedName>
</protein>
<accession>A0A367Q887</accession>
<name>A0A367Q887_9NOSO</name>
<sequence length="68" mass="7716">MSDPTDGNLKLSPDESQSKVNTAPFLLPRSAWSSQVAYLRVLFRAKKALDRIEQEAKYEYSNPKCPNN</sequence>
<feature type="region of interest" description="Disordered" evidence="1">
    <location>
        <begin position="1"/>
        <end position="20"/>
    </location>
</feature>
<evidence type="ECO:0000256" key="1">
    <source>
        <dbReference type="SAM" id="MobiDB-lite"/>
    </source>
</evidence>
<evidence type="ECO:0000313" key="2">
    <source>
        <dbReference type="EMBL" id="RCJ20378.1"/>
    </source>
</evidence>
<comment type="caution">
    <text evidence="2">The sequence shown here is derived from an EMBL/GenBank/DDBJ whole genome shotgun (WGS) entry which is preliminary data.</text>
</comment>
<organism evidence="2 3">
    <name type="scientific">Nostoc minutum NIES-26</name>
    <dbReference type="NCBI Taxonomy" id="1844469"/>
    <lineage>
        <taxon>Bacteria</taxon>
        <taxon>Bacillati</taxon>
        <taxon>Cyanobacteriota</taxon>
        <taxon>Cyanophyceae</taxon>
        <taxon>Nostocales</taxon>
        <taxon>Nostocaceae</taxon>
        <taxon>Nostoc</taxon>
    </lineage>
</organism>
<proteinExistence type="predicted"/>
<gene>
    <name evidence="2" type="ORF">A6770_31660</name>
</gene>
<reference evidence="2" key="1">
    <citation type="submission" date="2016-04" db="EMBL/GenBank/DDBJ databases">
        <authorList>
            <person name="Tabuchi Yagui T.R."/>
        </authorList>
    </citation>
    <scope>NUCLEOTIDE SEQUENCE [LARGE SCALE GENOMIC DNA]</scope>
    <source>
        <strain evidence="2">NIES-26</strain>
    </source>
</reference>
<dbReference type="AlphaFoldDB" id="A0A367Q887"/>
<dbReference type="EMBL" id="LXQD01000337">
    <property type="protein sequence ID" value="RCJ20378.1"/>
    <property type="molecule type" value="Genomic_DNA"/>
</dbReference>
<evidence type="ECO:0000313" key="3">
    <source>
        <dbReference type="Proteomes" id="UP000252107"/>
    </source>
</evidence>
<keyword evidence="3" id="KW-1185">Reference proteome</keyword>